<comment type="caution">
    <text evidence="3">The sequence shown here is derived from an EMBL/GenBank/DDBJ whole genome shotgun (WGS) entry which is preliminary data.</text>
</comment>
<keyword evidence="4" id="KW-1185">Reference proteome</keyword>
<feature type="coiled-coil region" evidence="1">
    <location>
        <begin position="1094"/>
        <end position="1128"/>
    </location>
</feature>
<dbReference type="Proteomes" id="UP000187209">
    <property type="component" value="Unassembled WGS sequence"/>
</dbReference>
<dbReference type="AlphaFoldDB" id="A0A1R2C7W5"/>
<evidence type="ECO:0000313" key="4">
    <source>
        <dbReference type="Proteomes" id="UP000187209"/>
    </source>
</evidence>
<feature type="region of interest" description="Disordered" evidence="2">
    <location>
        <begin position="125"/>
        <end position="144"/>
    </location>
</feature>
<name>A0A1R2C7W5_9CILI</name>
<protein>
    <submittedName>
        <fullName evidence="3">Uncharacterized protein</fullName>
    </submittedName>
</protein>
<feature type="region of interest" description="Disordered" evidence="2">
    <location>
        <begin position="1"/>
        <end position="42"/>
    </location>
</feature>
<gene>
    <name evidence="3" type="ORF">SteCoe_13667</name>
</gene>
<accession>A0A1R2C7W5</accession>
<organism evidence="3 4">
    <name type="scientific">Stentor coeruleus</name>
    <dbReference type="NCBI Taxonomy" id="5963"/>
    <lineage>
        <taxon>Eukaryota</taxon>
        <taxon>Sar</taxon>
        <taxon>Alveolata</taxon>
        <taxon>Ciliophora</taxon>
        <taxon>Postciliodesmatophora</taxon>
        <taxon>Heterotrichea</taxon>
        <taxon>Heterotrichida</taxon>
        <taxon>Stentoridae</taxon>
        <taxon>Stentor</taxon>
    </lineage>
</organism>
<evidence type="ECO:0000313" key="3">
    <source>
        <dbReference type="EMBL" id="OMJ85081.1"/>
    </source>
</evidence>
<evidence type="ECO:0000256" key="1">
    <source>
        <dbReference type="SAM" id="Coils"/>
    </source>
</evidence>
<proteinExistence type="predicted"/>
<sequence>MHSTSKTPKIPMKSLEKPLRNPRTFSNPEIFDKNPPDKIINTPQGYVFEDTIRTLEEKVRRAEIANAELDLKITKISKKDQQAEKTKESSGITKILYQENRELKKHIKGLSEELKLFRVERRRNLSTQKEEEEDEEKNDIKKQLKEEKDNKDKIMIKNKELKTIINRQKVKFNKKLATMIIFKTISHCLNNRYTGIWPILKPDITSIDYKLKDKIFLSLVKRKIQNQKNVRKILAITWWKRKVALEKSVFEKIIRIFEVKNLRNLKSKWLKWDKCVSSLKYKGKILRKIGENMCRIKINQVFFRIMRVSQIFSLKKCRLHIRSLSNQTEVQEKILNSEKILTNRLMISLFVTKIRKIVNNKVTIFIKSAFGLAKDIEKTIRFVVKSLSSKCFKEKLIVFNIWKHKVAEMNINDLCVLHQQQNIEKNVIIEQFTQFHKEECAVNHRNVQILSLKYLFSIVENRFTKTKSLKFLAWKTYTKAYIEKSQKVHHSIDILTRNTLKKQSLVLRQILAYSILSTNYIKYTNAISKKHEYRLLHKSFMKLQIFASKTSKTRVSLRFLILKKYKIYLFLSFSLLKSRIQDYKSENYTMLAETQAELSQKLSNAYSIIHDSNFILDNFEKKLTNQKIYSFSRILLKKKFEFLLNSFRIWHKVALQVHKLNRKQKIKRFLCMLYKKNKALCGQSMVYWKYFTNNTKKQKKQQKITRIIKRHQREYLKNAIKSWVNVVYYEKISEMIELEKLDMFAYRVTRILYECQRIKLRMYVKKWTESIKKRKNTEKALKKLVTLIIHKTSIITQKTLIKIKMNSLSHNKMTKLLGKILRNLNIKILNSKIFCFQKLQEQAYKKSLKIAQEDCKELCKLADFSQVLIRQNENDIKFKTRALAIQKKLISSRLYKLKTLEKTRIIFLVWVKKSQSRKQAVMFLYNLSNKYSLRIGLYYFRTNKVTNLSYLEHSYVEKVPDSVEFEISDPSISIINIQKPLPYDYMAKVKHLASTLKSFLNSRFNLIFNIYRTGSPEFMHYLCQLSVENTSILTFAPRSTIKQTEKIVAGLFKLFTVTFFKKSIKIAFVHWKYLLYNNNKSMNSSVVNEILSEFSETKLKLQQREEMIKKLLRENMNLAYKVENAKVRAQGLAKITEMESNLNKENISENRRK</sequence>
<evidence type="ECO:0000256" key="2">
    <source>
        <dbReference type="SAM" id="MobiDB-lite"/>
    </source>
</evidence>
<reference evidence="3 4" key="1">
    <citation type="submission" date="2016-11" db="EMBL/GenBank/DDBJ databases">
        <title>The macronuclear genome of Stentor coeruleus: a giant cell with tiny introns.</title>
        <authorList>
            <person name="Slabodnick M."/>
            <person name="Ruby J.G."/>
            <person name="Reiff S.B."/>
            <person name="Swart E.C."/>
            <person name="Gosai S."/>
            <person name="Prabakaran S."/>
            <person name="Witkowska E."/>
            <person name="Larue G.E."/>
            <person name="Fisher S."/>
            <person name="Freeman R.M."/>
            <person name="Gunawardena J."/>
            <person name="Chu W."/>
            <person name="Stover N.A."/>
            <person name="Gregory B.D."/>
            <person name="Nowacki M."/>
            <person name="Derisi J."/>
            <person name="Roy S.W."/>
            <person name="Marshall W.F."/>
            <person name="Sood P."/>
        </authorList>
    </citation>
    <scope>NUCLEOTIDE SEQUENCE [LARGE SCALE GENOMIC DNA]</scope>
    <source>
        <strain evidence="3">WM001</strain>
    </source>
</reference>
<keyword evidence="1" id="KW-0175">Coiled coil</keyword>
<dbReference type="EMBL" id="MPUH01000248">
    <property type="protein sequence ID" value="OMJ85081.1"/>
    <property type="molecule type" value="Genomic_DNA"/>
</dbReference>